<dbReference type="NCBIfam" id="TIGR00012">
    <property type="entry name" value="L29"/>
    <property type="match status" value="1"/>
</dbReference>
<dbReference type="GO" id="GO:0005840">
    <property type="term" value="C:ribosome"/>
    <property type="evidence" value="ECO:0007669"/>
    <property type="project" value="UniProtKB-KW"/>
</dbReference>
<comment type="caution">
    <text evidence="6">The sequence shown here is derived from an EMBL/GenBank/DDBJ whole genome shotgun (WGS) entry which is preliminary data.</text>
</comment>
<dbReference type="GO" id="GO:0003735">
    <property type="term" value="F:structural constituent of ribosome"/>
    <property type="evidence" value="ECO:0007669"/>
    <property type="project" value="InterPro"/>
</dbReference>
<keyword evidence="3 5" id="KW-0687">Ribonucleoprotein</keyword>
<proteinExistence type="inferred from homology"/>
<name>A0A1F5NVF1_9BACT</name>
<reference evidence="6 7" key="1">
    <citation type="journal article" date="2016" name="Nat. Commun.">
        <title>Thousands of microbial genomes shed light on interconnected biogeochemical processes in an aquifer system.</title>
        <authorList>
            <person name="Anantharaman K."/>
            <person name="Brown C.T."/>
            <person name="Hug L.A."/>
            <person name="Sharon I."/>
            <person name="Castelle C.J."/>
            <person name="Probst A.J."/>
            <person name="Thomas B.C."/>
            <person name="Singh A."/>
            <person name="Wilkins M.J."/>
            <person name="Karaoz U."/>
            <person name="Brodie E.L."/>
            <person name="Williams K.H."/>
            <person name="Hubbard S.S."/>
            <person name="Banfield J.F."/>
        </authorList>
    </citation>
    <scope>NUCLEOTIDE SEQUENCE [LARGE SCALE GENOMIC DNA]</scope>
</reference>
<dbReference type="GO" id="GO:1990904">
    <property type="term" value="C:ribonucleoprotein complex"/>
    <property type="evidence" value="ECO:0007669"/>
    <property type="project" value="UniProtKB-KW"/>
</dbReference>
<protein>
    <recommendedName>
        <fullName evidence="4 5">Large ribosomal subunit protein uL29</fullName>
    </recommendedName>
</protein>
<evidence type="ECO:0000256" key="4">
    <source>
        <dbReference type="ARBA" id="ARBA00035204"/>
    </source>
</evidence>
<organism evidence="6 7">
    <name type="scientific">Candidatus Doudnabacteria bacterium RIFCSPHIGHO2_01_FULL_43_23</name>
    <dbReference type="NCBI Taxonomy" id="1817822"/>
    <lineage>
        <taxon>Bacteria</taxon>
        <taxon>Candidatus Doudnaibacteriota</taxon>
    </lineage>
</organism>
<sequence length="69" mass="8198">MSKILSAKELRKKNKGQLEKMLKEKCEKSRHLRFQVSSNQVKNHRESRFLKREIARIQTILTEDSATKN</sequence>
<dbReference type="Gene3D" id="1.10.287.310">
    <property type="match status" value="1"/>
</dbReference>
<accession>A0A1F5NVF1</accession>
<dbReference type="InterPro" id="IPR001854">
    <property type="entry name" value="Ribosomal_uL29"/>
</dbReference>
<dbReference type="Pfam" id="PF00831">
    <property type="entry name" value="Ribosomal_L29"/>
    <property type="match status" value="1"/>
</dbReference>
<dbReference type="InterPro" id="IPR036049">
    <property type="entry name" value="Ribosomal_uL29_sf"/>
</dbReference>
<keyword evidence="2 5" id="KW-0689">Ribosomal protein</keyword>
<dbReference type="GO" id="GO:0006412">
    <property type="term" value="P:translation"/>
    <property type="evidence" value="ECO:0007669"/>
    <property type="project" value="UniProtKB-UniRule"/>
</dbReference>
<dbReference type="HAMAP" id="MF_00374">
    <property type="entry name" value="Ribosomal_uL29"/>
    <property type="match status" value="1"/>
</dbReference>
<evidence type="ECO:0000256" key="3">
    <source>
        <dbReference type="ARBA" id="ARBA00023274"/>
    </source>
</evidence>
<evidence type="ECO:0000313" key="7">
    <source>
        <dbReference type="Proteomes" id="UP000177912"/>
    </source>
</evidence>
<evidence type="ECO:0000256" key="2">
    <source>
        <dbReference type="ARBA" id="ARBA00022980"/>
    </source>
</evidence>
<dbReference type="EMBL" id="MFEI01000005">
    <property type="protein sequence ID" value="OGE81656.1"/>
    <property type="molecule type" value="Genomic_DNA"/>
</dbReference>
<dbReference type="AlphaFoldDB" id="A0A1F5NVF1"/>
<evidence type="ECO:0000256" key="5">
    <source>
        <dbReference type="HAMAP-Rule" id="MF_00374"/>
    </source>
</evidence>
<dbReference type="SUPFAM" id="SSF46561">
    <property type="entry name" value="Ribosomal protein L29 (L29p)"/>
    <property type="match status" value="1"/>
</dbReference>
<dbReference type="STRING" id="1817822.A2826_01470"/>
<evidence type="ECO:0000313" key="6">
    <source>
        <dbReference type="EMBL" id="OGE81656.1"/>
    </source>
</evidence>
<comment type="similarity">
    <text evidence="1 5">Belongs to the universal ribosomal protein uL29 family.</text>
</comment>
<dbReference type="Proteomes" id="UP000177912">
    <property type="component" value="Unassembled WGS sequence"/>
</dbReference>
<evidence type="ECO:0000256" key="1">
    <source>
        <dbReference type="ARBA" id="ARBA00009254"/>
    </source>
</evidence>
<gene>
    <name evidence="5" type="primary">rpmC</name>
    <name evidence="6" type="ORF">A2826_01470</name>
</gene>